<organism evidence="1 2">
    <name type="scientific">Puia dinghuensis</name>
    <dbReference type="NCBI Taxonomy" id="1792502"/>
    <lineage>
        <taxon>Bacteria</taxon>
        <taxon>Pseudomonadati</taxon>
        <taxon>Bacteroidota</taxon>
        <taxon>Chitinophagia</taxon>
        <taxon>Chitinophagales</taxon>
        <taxon>Chitinophagaceae</taxon>
        <taxon>Puia</taxon>
    </lineage>
</organism>
<dbReference type="EMBL" id="BMJC01000001">
    <property type="protein sequence ID" value="GGA82811.1"/>
    <property type="molecule type" value="Genomic_DNA"/>
</dbReference>
<evidence type="ECO:0000313" key="1">
    <source>
        <dbReference type="EMBL" id="GGA82811.1"/>
    </source>
</evidence>
<dbReference type="InterPro" id="IPR026444">
    <property type="entry name" value="Secre_tail"/>
</dbReference>
<keyword evidence="2" id="KW-1185">Reference proteome</keyword>
<accession>A0A8J2XN84</accession>
<evidence type="ECO:0000313" key="2">
    <source>
        <dbReference type="Proteomes" id="UP000607559"/>
    </source>
</evidence>
<evidence type="ECO:0008006" key="3">
    <source>
        <dbReference type="Google" id="ProtNLM"/>
    </source>
</evidence>
<reference evidence="1" key="2">
    <citation type="submission" date="2020-09" db="EMBL/GenBank/DDBJ databases">
        <authorList>
            <person name="Sun Q."/>
            <person name="Zhou Y."/>
        </authorList>
    </citation>
    <scope>NUCLEOTIDE SEQUENCE</scope>
    <source>
        <strain evidence="1">CGMCC 1.15448</strain>
    </source>
</reference>
<dbReference type="Proteomes" id="UP000607559">
    <property type="component" value="Unassembled WGS sequence"/>
</dbReference>
<dbReference type="NCBIfam" id="TIGR04183">
    <property type="entry name" value="Por_Secre_tail"/>
    <property type="match status" value="1"/>
</dbReference>
<comment type="caution">
    <text evidence="1">The sequence shown here is derived from an EMBL/GenBank/DDBJ whole genome shotgun (WGS) entry which is preliminary data.</text>
</comment>
<gene>
    <name evidence="1" type="ORF">GCM10011511_02290</name>
</gene>
<sequence>MKTSGIPYPGLDILRAHFFFFLLLQALLLPSSTDAQCGGCSYTETELTTGGMSTIPAGTVVCITTNTCLGATSTYPATCPNSGAGTLTINGTLRICPGVTFSFDGAINGTGNIEIGGGGRMNLYGTYSCNIHMSAVDPDIATGTSASTAVGGCNSSACEPHFADGYAPFGVVATGLGYTVSNGPCTITGYPSNTVLPIALEQFTAAWQGASILLTWTTPGLDQGSWFEADYSTDGVTWKPFSKKIPGIDNNPVAQYSWLATPPPAARYFFHLRYEDAVGNSSYSSVITLDNNSTDSHGIIIEPNPVHSTLSVRTTTSRHYTLQLLDVTGKPILRLPGNPSGEYDLSGLATGTYLMLVITDDGNTSIKRLTKL</sequence>
<reference evidence="1" key="1">
    <citation type="journal article" date="2014" name="Int. J. Syst. Evol. Microbiol.">
        <title>Complete genome sequence of Corynebacterium casei LMG S-19264T (=DSM 44701T), isolated from a smear-ripened cheese.</title>
        <authorList>
            <consortium name="US DOE Joint Genome Institute (JGI-PGF)"/>
            <person name="Walter F."/>
            <person name="Albersmeier A."/>
            <person name="Kalinowski J."/>
            <person name="Ruckert C."/>
        </authorList>
    </citation>
    <scope>NUCLEOTIDE SEQUENCE</scope>
    <source>
        <strain evidence="1">CGMCC 1.15448</strain>
    </source>
</reference>
<name>A0A8J2XN84_9BACT</name>
<protein>
    <recommendedName>
        <fullName evidence="3">T9SS C-terminal target domain-containing protein</fullName>
    </recommendedName>
</protein>
<proteinExistence type="predicted"/>
<dbReference type="AlphaFoldDB" id="A0A8J2XN84"/>
<dbReference type="RefSeq" id="WP_188927674.1">
    <property type="nucleotide sequence ID" value="NZ_BMJC01000001.1"/>
</dbReference>